<gene>
    <name evidence="2" type="ORF">AZI98_08940</name>
</gene>
<dbReference type="RefSeq" id="WP_082830305.1">
    <property type="nucleotide sequence ID" value="NZ_LWBR01000024.1"/>
</dbReference>
<feature type="transmembrane region" description="Helical" evidence="1">
    <location>
        <begin position="133"/>
        <end position="150"/>
    </location>
</feature>
<name>A0A165XM07_9BACI</name>
<protein>
    <submittedName>
        <fullName evidence="2">Uncharacterized protein</fullName>
    </submittedName>
</protein>
<accession>A0A165XM07</accession>
<keyword evidence="1" id="KW-0812">Transmembrane</keyword>
<evidence type="ECO:0000313" key="3">
    <source>
        <dbReference type="Proteomes" id="UP000076476"/>
    </source>
</evidence>
<evidence type="ECO:0000313" key="2">
    <source>
        <dbReference type="EMBL" id="KZN96178.1"/>
    </source>
</evidence>
<comment type="caution">
    <text evidence="2">The sequence shown here is derived from an EMBL/GenBank/DDBJ whole genome shotgun (WGS) entry which is preliminary data.</text>
</comment>
<reference evidence="2 3" key="1">
    <citation type="submission" date="2016-04" db="EMBL/GenBank/DDBJ databases">
        <title>Draft genome sequence of Aeribacillus pallidus 8m3 from petroleum reservoir.</title>
        <authorList>
            <person name="Poltaraus A.B."/>
            <person name="Nazina T.N."/>
            <person name="Tourova T.P."/>
            <person name="Malakho S.M."/>
            <person name="Korshunova A.V."/>
            <person name="Sokolova D.S."/>
        </authorList>
    </citation>
    <scope>NUCLEOTIDE SEQUENCE [LARGE SCALE GENOMIC DNA]</scope>
    <source>
        <strain evidence="2 3">8m3</strain>
    </source>
</reference>
<proteinExistence type="predicted"/>
<keyword evidence="1" id="KW-0472">Membrane</keyword>
<keyword evidence="3" id="KW-1185">Reference proteome</keyword>
<keyword evidence="1" id="KW-1133">Transmembrane helix</keyword>
<dbReference type="STRING" id="33936.AZI98_08940"/>
<dbReference type="Proteomes" id="UP000076476">
    <property type="component" value="Unassembled WGS sequence"/>
</dbReference>
<organism evidence="2 3">
    <name type="scientific">Aeribacillus pallidus</name>
    <dbReference type="NCBI Taxonomy" id="33936"/>
    <lineage>
        <taxon>Bacteria</taxon>
        <taxon>Bacillati</taxon>
        <taxon>Bacillota</taxon>
        <taxon>Bacilli</taxon>
        <taxon>Bacillales</taxon>
        <taxon>Bacillaceae</taxon>
        <taxon>Aeribacillus</taxon>
    </lineage>
</organism>
<sequence>MRTEKRRLQLVTDDFIDTLKKEQYQDKLILDLKIEVDTIRSELFSIKELIKTFVETASGHQRNGGENEMEQIKEKIYELDKKISVIEERTRKIENIPTKDEMKFLISEVIDNKNLPTRSDVESKISNARTQQILWTIAIITFATGIIIRFV</sequence>
<dbReference type="AlphaFoldDB" id="A0A165XM07"/>
<dbReference type="EMBL" id="LWBR01000024">
    <property type="protein sequence ID" value="KZN96178.1"/>
    <property type="molecule type" value="Genomic_DNA"/>
</dbReference>
<evidence type="ECO:0000256" key="1">
    <source>
        <dbReference type="SAM" id="Phobius"/>
    </source>
</evidence>